<keyword evidence="7" id="KW-0539">Nucleus</keyword>
<dbReference type="Proteomes" id="UP000005408">
    <property type="component" value="Unassembled WGS sequence"/>
</dbReference>
<keyword evidence="10" id="KW-1185">Reference proteome</keyword>
<dbReference type="PANTHER" id="PTHR12596">
    <property type="entry name" value="EXPORTIN 4,7-RELATED"/>
    <property type="match status" value="1"/>
</dbReference>
<dbReference type="Pfam" id="PF03810">
    <property type="entry name" value="IBN_N"/>
    <property type="match status" value="1"/>
</dbReference>
<accession>A0A8W8MMX3</accession>
<dbReference type="EnsemblMetazoa" id="G34028.4">
    <property type="protein sequence ID" value="G34028.4:cds"/>
    <property type="gene ID" value="G34028"/>
</dbReference>
<dbReference type="InterPro" id="IPR044189">
    <property type="entry name" value="XPO4/7-like"/>
</dbReference>
<dbReference type="InterPro" id="IPR057947">
    <property type="entry name" value="TPR_XPO7/RBP17"/>
</dbReference>
<keyword evidence="6" id="KW-0653">Protein transport</keyword>
<feature type="domain" description="Importin N-terminal" evidence="8">
    <location>
        <begin position="29"/>
        <end position="95"/>
    </location>
</feature>
<organism evidence="9 10">
    <name type="scientific">Magallana gigas</name>
    <name type="common">Pacific oyster</name>
    <name type="synonym">Crassostrea gigas</name>
    <dbReference type="NCBI Taxonomy" id="29159"/>
    <lineage>
        <taxon>Eukaryota</taxon>
        <taxon>Metazoa</taxon>
        <taxon>Spiralia</taxon>
        <taxon>Lophotrochozoa</taxon>
        <taxon>Mollusca</taxon>
        <taxon>Bivalvia</taxon>
        <taxon>Autobranchia</taxon>
        <taxon>Pteriomorphia</taxon>
        <taxon>Ostreida</taxon>
        <taxon>Ostreoidea</taxon>
        <taxon>Ostreidae</taxon>
        <taxon>Magallana</taxon>
    </lineage>
</organism>
<dbReference type="GO" id="GO:0005643">
    <property type="term" value="C:nuclear pore"/>
    <property type="evidence" value="ECO:0007669"/>
    <property type="project" value="TreeGrafter"/>
</dbReference>
<dbReference type="InterPro" id="IPR016024">
    <property type="entry name" value="ARM-type_fold"/>
</dbReference>
<comment type="subcellular location">
    <subcellularLocation>
        <location evidence="2">Cytoplasm</location>
    </subcellularLocation>
    <subcellularLocation>
        <location evidence="1">Nucleus</location>
    </subcellularLocation>
</comment>
<evidence type="ECO:0000256" key="1">
    <source>
        <dbReference type="ARBA" id="ARBA00004123"/>
    </source>
</evidence>
<dbReference type="GO" id="GO:0005737">
    <property type="term" value="C:cytoplasm"/>
    <property type="evidence" value="ECO:0007669"/>
    <property type="project" value="UniProtKB-SubCell"/>
</dbReference>
<dbReference type="GO" id="GO:0005049">
    <property type="term" value="F:nuclear export signal receptor activity"/>
    <property type="evidence" value="ECO:0007669"/>
    <property type="project" value="InterPro"/>
</dbReference>
<evidence type="ECO:0000256" key="3">
    <source>
        <dbReference type="ARBA" id="ARBA00009466"/>
    </source>
</evidence>
<evidence type="ECO:0000256" key="7">
    <source>
        <dbReference type="ARBA" id="ARBA00023242"/>
    </source>
</evidence>
<dbReference type="AlphaFoldDB" id="A0A8W8MMX3"/>
<evidence type="ECO:0000313" key="10">
    <source>
        <dbReference type="Proteomes" id="UP000005408"/>
    </source>
</evidence>
<evidence type="ECO:0000256" key="6">
    <source>
        <dbReference type="ARBA" id="ARBA00022927"/>
    </source>
</evidence>
<dbReference type="PROSITE" id="PS50166">
    <property type="entry name" value="IMPORTIN_B_NT"/>
    <property type="match status" value="1"/>
</dbReference>
<dbReference type="PANTHER" id="PTHR12596:SF2">
    <property type="entry name" value="EXPORTIN-7 ISOFORM X1"/>
    <property type="match status" value="1"/>
</dbReference>
<proteinExistence type="inferred from homology"/>
<dbReference type="FunFam" id="1.25.10.10:FF:000042">
    <property type="entry name" value="exportin-7 isoform X1"/>
    <property type="match status" value="1"/>
</dbReference>
<evidence type="ECO:0000313" key="9">
    <source>
        <dbReference type="EnsemblMetazoa" id="G34028.4:cds"/>
    </source>
</evidence>
<protein>
    <recommendedName>
        <fullName evidence="8">Importin N-terminal domain-containing protein</fullName>
    </recommendedName>
</protein>
<dbReference type="InterPro" id="IPR011989">
    <property type="entry name" value="ARM-like"/>
</dbReference>
<dbReference type="FunFam" id="1.25.10.10:FF:000554">
    <property type="entry name" value="Exportin-7"/>
    <property type="match status" value="1"/>
</dbReference>
<sequence length="1056" mass="120081">MAEEQELLQLELLCKQLYETADANLRTEAEKALVSFANSPDCLSKCQLLLERGNSPYAQLLAATTLTKLVSRPNVTLPLEQRIDIRNYVLGYLASRPKLVHYVLQALVQLFARITKLGWFDIQDKDYVFRNVITDVTKFIQSGSTQHVMIGVQLLSQLVCEMNQVSEADSSRSLTKHRKIASSFRDLQLFEIFQLSCELLQTAAGNIKSMDFSDDSQHGLISHALRLAHNCLTFDFIGTSTDETADDLCTVQIPTGWRSAFLDGATMELFFSLYSSLPPSLSSIALSCLVQIASVRRSLFNNTERAKFLNELVTGVRNILENPQALSDPSNYHEFCRLLARLKTNYQLGELVKVTNYPELIKRIAEFTVTSLRQMWQFAPNSVHYLLSLWQKMVASMPYVKANEPHLLETYTPEIFKAYTMSRLESVTVVIKDGLEDPLEDQGMINQQLDQLSTIGRCEYEKTCGLLVQLFDEAAQRYQEAINSGTQGVEITIQEGRLSWLVYIIGAVIGGRISFASTDDHDAMDGELACRVLQLMNLVDSRIAQYACEKLDLAILSFFEQFRKIYVGDQVPKMSKVYRRLSEVLGLNDESMVLSVFIGKIITNLKYWARSEQITWKTLQLLNDLSVGYSSVRKLVKLDAVQFVLSNHTNEHFPFLGLNANNRSFADMRCRTTFYTALARLLMVDLREDDEDKFEEFMVPLTSAFESVGTMLTNMDTPQKEEEAKRLSLTVDSYPSYTPILHRAIEVWYHDPAVTTPVLKLMAELAQSRSQRLLFDVSSPNGYLLFREVSKVIDSYGISVCFSMLKAALCGNYVNFGVFRLYGDNALDKAFGMFVKLLLSVSQRDLMDYPKLSQNFYSLLECLANDHMAFISSLEPQVFLYILATISEGLTALDTMVCTGCCATLDTVITYLFKNLTIKKKKRNHMQQNEAFLRILELHPEILQQMLSTVLNIIMFEDCRNQWSMSRPLLGLILLNEEYFNKLRDSIIASQPPDKQQAMVQCFENLMSGIERSLHTKNRDKFTQNLSLFRRDVNDSLKAANGQSPTHCTQFLDMMS</sequence>
<dbReference type="SMART" id="SM00913">
    <property type="entry name" value="IBN_N"/>
    <property type="match status" value="1"/>
</dbReference>
<dbReference type="Pfam" id="PF25795">
    <property type="entry name" value="TPR_XPO7"/>
    <property type="match status" value="1"/>
</dbReference>
<evidence type="ECO:0000256" key="4">
    <source>
        <dbReference type="ARBA" id="ARBA00022448"/>
    </source>
</evidence>
<comment type="similarity">
    <text evidence="3">Belongs to the exportin family.</text>
</comment>
<evidence type="ECO:0000256" key="5">
    <source>
        <dbReference type="ARBA" id="ARBA00022490"/>
    </source>
</evidence>
<keyword evidence="4" id="KW-0813">Transport</keyword>
<dbReference type="GO" id="GO:0031267">
    <property type="term" value="F:small GTPase binding"/>
    <property type="evidence" value="ECO:0007669"/>
    <property type="project" value="InterPro"/>
</dbReference>
<dbReference type="SUPFAM" id="SSF48371">
    <property type="entry name" value="ARM repeat"/>
    <property type="match status" value="1"/>
</dbReference>
<evidence type="ECO:0000259" key="8">
    <source>
        <dbReference type="PROSITE" id="PS50166"/>
    </source>
</evidence>
<dbReference type="GO" id="GO:0006611">
    <property type="term" value="P:protein export from nucleus"/>
    <property type="evidence" value="ECO:0007669"/>
    <property type="project" value="TreeGrafter"/>
</dbReference>
<reference evidence="9" key="1">
    <citation type="submission" date="2022-08" db="UniProtKB">
        <authorList>
            <consortium name="EnsemblMetazoa"/>
        </authorList>
    </citation>
    <scope>IDENTIFICATION</scope>
    <source>
        <strain evidence="9">05x7-T-G4-1.051#20</strain>
    </source>
</reference>
<evidence type="ECO:0000256" key="2">
    <source>
        <dbReference type="ARBA" id="ARBA00004496"/>
    </source>
</evidence>
<dbReference type="Gene3D" id="1.25.10.10">
    <property type="entry name" value="Leucine-rich Repeat Variant"/>
    <property type="match status" value="2"/>
</dbReference>
<name>A0A8W8MMX3_MAGGI</name>
<keyword evidence="5" id="KW-0963">Cytoplasm</keyword>
<dbReference type="InterPro" id="IPR001494">
    <property type="entry name" value="Importin-beta_N"/>
</dbReference>